<organism evidence="3 4">
    <name type="scientific">Cyanidioschyzon merolae (strain NIES-3377 / 10D)</name>
    <name type="common">Unicellular red alga</name>
    <dbReference type="NCBI Taxonomy" id="280699"/>
    <lineage>
        <taxon>Eukaryota</taxon>
        <taxon>Rhodophyta</taxon>
        <taxon>Bangiophyceae</taxon>
        <taxon>Cyanidiales</taxon>
        <taxon>Cyanidiaceae</taxon>
        <taxon>Cyanidioschyzon</taxon>
    </lineage>
</organism>
<dbReference type="Proteomes" id="UP000007014">
    <property type="component" value="Chromosome 16"/>
</dbReference>
<dbReference type="PANTHER" id="PTHR20883">
    <property type="entry name" value="PHYTANOYL-COA DIOXYGENASE DOMAIN CONTAINING 1"/>
    <property type="match status" value="1"/>
</dbReference>
<dbReference type="Pfam" id="PF05721">
    <property type="entry name" value="PhyH"/>
    <property type="match status" value="1"/>
</dbReference>
<evidence type="ECO:0000313" key="3">
    <source>
        <dbReference type="EMBL" id="BAM81724.1"/>
    </source>
</evidence>
<accession>M1V9T0</accession>
<dbReference type="HOGENOM" id="CLU_827316_0_0_1"/>
<feature type="region of interest" description="Disordered" evidence="2">
    <location>
        <begin position="316"/>
        <end position="336"/>
    </location>
</feature>
<dbReference type="GeneID" id="16995989"/>
<dbReference type="RefSeq" id="XP_005537760.1">
    <property type="nucleotide sequence ID" value="XM_005537703.1"/>
</dbReference>
<dbReference type="KEGG" id="cme:CYME_CMP068C"/>
<dbReference type="EMBL" id="AP006498">
    <property type="protein sequence ID" value="BAM81724.1"/>
    <property type="molecule type" value="Genomic_DNA"/>
</dbReference>
<keyword evidence="4" id="KW-1185">Reference proteome</keyword>
<evidence type="ECO:0000313" key="4">
    <source>
        <dbReference type="Proteomes" id="UP000007014"/>
    </source>
</evidence>
<dbReference type="PANTHER" id="PTHR20883:SF46">
    <property type="entry name" value="PHYTANOYL-COA HYDROXYLASE"/>
    <property type="match status" value="1"/>
</dbReference>
<dbReference type="SUPFAM" id="SSF51197">
    <property type="entry name" value="Clavaminate synthase-like"/>
    <property type="match status" value="1"/>
</dbReference>
<protein>
    <submittedName>
        <fullName evidence="3">Uncharacterized protein</fullName>
    </submittedName>
</protein>
<reference evidence="3 4" key="1">
    <citation type="journal article" date="2004" name="Nature">
        <title>Genome sequence of the ultrasmall unicellular red alga Cyanidioschyzon merolae 10D.</title>
        <authorList>
            <person name="Matsuzaki M."/>
            <person name="Misumi O."/>
            <person name="Shin-i T."/>
            <person name="Maruyama S."/>
            <person name="Takahara M."/>
            <person name="Miyagishima S."/>
            <person name="Mori T."/>
            <person name="Nishida K."/>
            <person name="Yagisawa F."/>
            <person name="Nishida K."/>
            <person name="Yoshida Y."/>
            <person name="Nishimura Y."/>
            <person name="Nakao S."/>
            <person name="Kobayashi T."/>
            <person name="Momoyama Y."/>
            <person name="Higashiyama T."/>
            <person name="Minoda A."/>
            <person name="Sano M."/>
            <person name="Nomoto H."/>
            <person name="Oishi K."/>
            <person name="Hayashi H."/>
            <person name="Ohta F."/>
            <person name="Nishizaka S."/>
            <person name="Haga S."/>
            <person name="Miura S."/>
            <person name="Morishita T."/>
            <person name="Kabeya Y."/>
            <person name="Terasawa K."/>
            <person name="Suzuki Y."/>
            <person name="Ishii Y."/>
            <person name="Asakawa S."/>
            <person name="Takano H."/>
            <person name="Ohta N."/>
            <person name="Kuroiwa H."/>
            <person name="Tanaka K."/>
            <person name="Shimizu N."/>
            <person name="Sugano S."/>
            <person name="Sato N."/>
            <person name="Nozaki H."/>
            <person name="Ogasawara N."/>
            <person name="Kohara Y."/>
            <person name="Kuroiwa T."/>
        </authorList>
    </citation>
    <scope>NUCLEOTIDE SEQUENCE [LARGE SCALE GENOMIC DNA]</scope>
    <source>
        <strain evidence="3 4">10D</strain>
    </source>
</reference>
<name>M1V9T0_CYAM1</name>
<gene>
    <name evidence="3" type="ORF">CYME_CMP068C</name>
</gene>
<dbReference type="Gramene" id="CMP068CT">
    <property type="protein sequence ID" value="CMP068CT"/>
    <property type="gene ID" value="CMP068C"/>
</dbReference>
<dbReference type="InterPro" id="IPR008775">
    <property type="entry name" value="Phytyl_CoA_dOase-like"/>
</dbReference>
<dbReference type="AlphaFoldDB" id="M1V9T0"/>
<evidence type="ECO:0000256" key="2">
    <source>
        <dbReference type="SAM" id="MobiDB-lite"/>
    </source>
</evidence>
<reference evidence="3 4" key="2">
    <citation type="journal article" date="2007" name="BMC Biol.">
        <title>A 100%-complete sequence reveals unusually simple genomic features in the hot-spring red alga Cyanidioschyzon merolae.</title>
        <authorList>
            <person name="Nozaki H."/>
            <person name="Takano H."/>
            <person name="Misumi O."/>
            <person name="Terasawa K."/>
            <person name="Matsuzaki M."/>
            <person name="Maruyama S."/>
            <person name="Nishida K."/>
            <person name="Yagisawa F."/>
            <person name="Yoshida Y."/>
            <person name="Fujiwara T."/>
            <person name="Takio S."/>
            <person name="Tamura K."/>
            <person name="Chung S.J."/>
            <person name="Nakamura S."/>
            <person name="Kuroiwa H."/>
            <person name="Tanaka K."/>
            <person name="Sato N."/>
            <person name="Kuroiwa T."/>
        </authorList>
    </citation>
    <scope>NUCLEOTIDE SEQUENCE [LARGE SCALE GENOMIC DNA]</scope>
    <source>
        <strain evidence="3 4">10D</strain>
    </source>
</reference>
<comment type="cofactor">
    <cofactor evidence="1">
        <name>Fe cation</name>
        <dbReference type="ChEBI" id="CHEBI:24875"/>
    </cofactor>
</comment>
<evidence type="ECO:0000256" key="1">
    <source>
        <dbReference type="ARBA" id="ARBA00001962"/>
    </source>
</evidence>
<sequence length="336" mass="35911">MRSASSSFLPGLAAAFERELLKDQGFVVLRGFLEPSTVQALGEEALFTLQYEADSVTHTGVAGHGGVIACYEALPASTISAADYITNFRLNPNADSTEVLSVSRRLAALAAEALACCFGYTALTEVFLYNEQFICKPPTQTIYSAFDIHRDRDYDVEDKFASVVGTVAVWAPVSGTVSRLNGALCMVPRTHEAAFLAFLERLGGSASRPSAFVTEALCKALMTSAEAPVAASQASLLMLSPGDVVVFADDVWHWSLPYRLESGGQVPECPQAPRASVLQSRVAWMAQYSGDVIRSRRRGGSPAALAVRLPLGCGESPLPGRNEDGSSQHHCTNVQT</sequence>
<dbReference type="Gene3D" id="2.60.120.620">
    <property type="entry name" value="q2cbj1_9rhob like domain"/>
    <property type="match status" value="1"/>
</dbReference>
<dbReference type="OrthoDB" id="445007at2759"/>
<proteinExistence type="predicted"/>